<evidence type="ECO:0000313" key="1">
    <source>
        <dbReference type="EMBL" id="PHJ25963.1"/>
    </source>
</evidence>
<name>A0A2C6LI07_9APIC</name>
<evidence type="ECO:0000313" key="2">
    <source>
        <dbReference type="Proteomes" id="UP000221165"/>
    </source>
</evidence>
<dbReference type="AlphaFoldDB" id="A0A2C6LI07"/>
<sequence>MTELLYLDRFSVEIPKVARLTFFRLRYHPAVIVPFGVRSAQRFQTCFPFDVGITIPGGGIGSCRVYRKDKLEFEVSFRYARGRSGGVLLR</sequence>
<accession>A0A2C6LI07</accession>
<dbReference type="Proteomes" id="UP000221165">
    <property type="component" value="Unassembled WGS sequence"/>
</dbReference>
<dbReference type="EMBL" id="MIGC01000081">
    <property type="protein sequence ID" value="PHJ25963.1"/>
    <property type="molecule type" value="Genomic_DNA"/>
</dbReference>
<proteinExistence type="predicted"/>
<dbReference type="RefSeq" id="XP_067927609.1">
    <property type="nucleotide sequence ID" value="XM_068060415.1"/>
</dbReference>
<dbReference type="GeneID" id="94423626"/>
<reference evidence="1 2" key="1">
    <citation type="journal article" date="2017" name="Int. J. Parasitol.">
        <title>The genome of the protozoan parasite Cystoisospora suis and a reverse vaccinology approach to identify vaccine candidates.</title>
        <authorList>
            <person name="Palmieri N."/>
            <person name="Shrestha A."/>
            <person name="Ruttkowski B."/>
            <person name="Beck T."/>
            <person name="Vogl C."/>
            <person name="Tomley F."/>
            <person name="Blake D.P."/>
            <person name="Joachim A."/>
        </authorList>
    </citation>
    <scope>NUCLEOTIDE SEQUENCE [LARGE SCALE GENOMIC DNA]</scope>
    <source>
        <strain evidence="1 2">Wien I</strain>
    </source>
</reference>
<comment type="caution">
    <text evidence="1">The sequence shown here is derived from an EMBL/GenBank/DDBJ whole genome shotgun (WGS) entry which is preliminary data.</text>
</comment>
<protein>
    <submittedName>
        <fullName evidence="1">Uncharacterized protein</fullName>
    </submittedName>
</protein>
<keyword evidence="2" id="KW-1185">Reference proteome</keyword>
<gene>
    <name evidence="1" type="ORF">CSUI_000181</name>
</gene>
<organism evidence="1 2">
    <name type="scientific">Cystoisospora suis</name>
    <dbReference type="NCBI Taxonomy" id="483139"/>
    <lineage>
        <taxon>Eukaryota</taxon>
        <taxon>Sar</taxon>
        <taxon>Alveolata</taxon>
        <taxon>Apicomplexa</taxon>
        <taxon>Conoidasida</taxon>
        <taxon>Coccidia</taxon>
        <taxon>Eucoccidiorida</taxon>
        <taxon>Eimeriorina</taxon>
        <taxon>Sarcocystidae</taxon>
        <taxon>Cystoisospora</taxon>
    </lineage>
</organism>
<dbReference type="VEuPathDB" id="ToxoDB:CSUI_000181"/>